<evidence type="ECO:0000256" key="2">
    <source>
        <dbReference type="ARBA" id="ARBA00022694"/>
    </source>
</evidence>
<proteinExistence type="inferred from homology"/>
<feature type="compositionally biased region" description="Polar residues" evidence="5">
    <location>
        <begin position="1"/>
        <end position="11"/>
    </location>
</feature>
<dbReference type="OMA" id="FHKFVGQ"/>
<dbReference type="AlphaFoldDB" id="A0A835DPK2"/>
<keyword evidence="3 4" id="KW-0413">Isomerase</keyword>
<evidence type="ECO:0000259" key="6">
    <source>
        <dbReference type="Pfam" id="PF01416"/>
    </source>
</evidence>
<evidence type="ECO:0000256" key="4">
    <source>
        <dbReference type="RuleBase" id="RU003792"/>
    </source>
</evidence>
<reference evidence="7 8" key="1">
    <citation type="submission" date="2020-04" db="EMBL/GenBank/DDBJ databases">
        <title>Plant Genome Project.</title>
        <authorList>
            <person name="Zhang R.-G."/>
        </authorList>
    </citation>
    <scope>NUCLEOTIDE SEQUENCE [LARGE SCALE GENOMIC DNA]</scope>
    <source>
        <strain evidence="7">YNK0</strain>
        <tissue evidence="7">Leaf</tissue>
    </source>
</reference>
<dbReference type="EMBL" id="JABCRI010000002">
    <property type="protein sequence ID" value="KAF8411988.1"/>
    <property type="molecule type" value="Genomic_DNA"/>
</dbReference>
<dbReference type="Gene3D" id="3.30.70.580">
    <property type="entry name" value="Pseudouridine synthase I, catalytic domain, N-terminal subdomain"/>
    <property type="match status" value="2"/>
</dbReference>
<dbReference type="InterPro" id="IPR020103">
    <property type="entry name" value="PsdUridine_synth_cat_dom_sf"/>
</dbReference>
<gene>
    <name evidence="7" type="ORF">HHK36_004547</name>
</gene>
<comment type="similarity">
    <text evidence="1 4">Belongs to the tRNA pseudouridine synthase TruA family.</text>
</comment>
<feature type="domain" description="Pseudouridine synthase I TruA alpha/beta" evidence="6">
    <location>
        <begin position="237"/>
        <end position="400"/>
    </location>
</feature>
<dbReference type="HAMAP" id="MF_00171">
    <property type="entry name" value="TruA"/>
    <property type="match status" value="1"/>
</dbReference>
<dbReference type="PANTHER" id="PTHR11142:SF0">
    <property type="entry name" value="TRNA PSEUDOURIDINE SYNTHASE-LIKE 1"/>
    <property type="match status" value="1"/>
</dbReference>
<protein>
    <recommendedName>
        <fullName evidence="4">tRNA pseudouridine synthase</fullName>
        <ecNumber evidence="4">5.4.99.12</ecNumber>
    </recommendedName>
</protein>
<evidence type="ECO:0000313" key="7">
    <source>
        <dbReference type="EMBL" id="KAF8411988.1"/>
    </source>
</evidence>
<dbReference type="GO" id="GO:0160147">
    <property type="term" value="F:tRNA pseudouridine(38-40) synthase activity"/>
    <property type="evidence" value="ECO:0007669"/>
    <property type="project" value="UniProtKB-EC"/>
</dbReference>
<dbReference type="PANTHER" id="PTHR11142">
    <property type="entry name" value="PSEUDOURIDYLATE SYNTHASE"/>
    <property type="match status" value="1"/>
</dbReference>
<dbReference type="GO" id="GO:0031119">
    <property type="term" value="P:tRNA pseudouridine synthesis"/>
    <property type="evidence" value="ECO:0007669"/>
    <property type="project" value="TreeGrafter"/>
</dbReference>
<feature type="region of interest" description="Disordered" evidence="5">
    <location>
        <begin position="1"/>
        <end position="31"/>
    </location>
</feature>
<evidence type="ECO:0000256" key="1">
    <source>
        <dbReference type="ARBA" id="ARBA00009375"/>
    </source>
</evidence>
<comment type="catalytic activity">
    <reaction evidence="4">
        <text>uridine(38/39/40) in tRNA = pseudouridine(38/39/40) in tRNA</text>
        <dbReference type="Rhea" id="RHEA:22376"/>
        <dbReference type="Rhea" id="RHEA-COMP:10085"/>
        <dbReference type="Rhea" id="RHEA-COMP:10087"/>
        <dbReference type="ChEBI" id="CHEBI:65314"/>
        <dbReference type="ChEBI" id="CHEBI:65315"/>
        <dbReference type="EC" id="5.4.99.12"/>
    </reaction>
</comment>
<comment type="caution">
    <text evidence="7">The sequence shown here is derived from an EMBL/GenBank/DDBJ whole genome shotgun (WGS) entry which is preliminary data.</text>
</comment>
<name>A0A835DPK2_TETSI</name>
<dbReference type="GO" id="GO:0003723">
    <property type="term" value="F:RNA binding"/>
    <property type="evidence" value="ECO:0007669"/>
    <property type="project" value="InterPro"/>
</dbReference>
<dbReference type="InterPro" id="IPR020095">
    <property type="entry name" value="PsdUridine_synth_TruA_C"/>
</dbReference>
<dbReference type="InterPro" id="IPR020097">
    <property type="entry name" value="PsdUridine_synth_TruA_a/b_dom"/>
</dbReference>
<feature type="region of interest" description="Disordered" evidence="5">
    <location>
        <begin position="277"/>
        <end position="301"/>
    </location>
</feature>
<evidence type="ECO:0000256" key="3">
    <source>
        <dbReference type="ARBA" id="ARBA00023235"/>
    </source>
</evidence>
<evidence type="ECO:0000256" key="5">
    <source>
        <dbReference type="SAM" id="MobiDB-lite"/>
    </source>
</evidence>
<dbReference type="Gene3D" id="3.30.70.660">
    <property type="entry name" value="Pseudouridine synthase I, catalytic domain, C-terminal subdomain"/>
    <property type="match status" value="1"/>
</dbReference>
<evidence type="ECO:0000313" key="8">
    <source>
        <dbReference type="Proteomes" id="UP000655225"/>
    </source>
</evidence>
<accession>A0A835DPK2</accession>
<keyword evidence="2 4" id="KW-0819">tRNA processing</keyword>
<dbReference type="OrthoDB" id="271910at2759"/>
<feature type="compositionally biased region" description="Polar residues" evidence="5">
    <location>
        <begin position="286"/>
        <end position="301"/>
    </location>
</feature>
<dbReference type="Pfam" id="PF01416">
    <property type="entry name" value="PseudoU_synth_1"/>
    <property type="match status" value="1"/>
</dbReference>
<dbReference type="InterPro" id="IPR001406">
    <property type="entry name" value="PsdUridine_synth_TruA"/>
</dbReference>
<dbReference type="InterPro" id="IPR020094">
    <property type="entry name" value="TruA/RsuA/RluB/E/F_N"/>
</dbReference>
<dbReference type="SUPFAM" id="SSF55120">
    <property type="entry name" value="Pseudouridine synthase"/>
    <property type="match status" value="2"/>
</dbReference>
<dbReference type="EC" id="5.4.99.12" evidence="4"/>
<dbReference type="CDD" id="cd02570">
    <property type="entry name" value="PseudoU_synth_EcTruA"/>
    <property type="match status" value="1"/>
</dbReference>
<sequence length="402" mass="44515">MHQSSTTSNPYKRSLELDSPSESPGKASKVARTEQIMNQNPRIQRYLVAIEYIGTRFSGSQQQLNCRTVVGVLEEAFHKFVGQPVSIFCSSRTMPSGLNRRALLLTTLSVQVVGFEALKELYADGASFGEDAGVHALSNVCHVDVERISKRKPGEVLPPHEPGVVRRAVNHFLQKNEGDITVIDVRCVPPDFHARYKAQERMYFYRLLSGPEPLSTFEKDRAWHVPEELDLVSMQKACKVLVGCHDFSSFRAAGCQAKSPIRTLDELNVSEVVSTPHFPSSMERGQASSMEQDPPACSNTSETDLPFRTKIPRHNRVGIATSGSGEGFGRRRKHRCYVITARARSFLYHQIRLLVGVLKAVGTGDLTISDVERILNAKTVTAASPMAPACGLYLGNVKYELP</sequence>
<dbReference type="Proteomes" id="UP000655225">
    <property type="component" value="Unassembled WGS sequence"/>
</dbReference>
<organism evidence="7 8">
    <name type="scientific">Tetracentron sinense</name>
    <name type="common">Spur-leaf</name>
    <dbReference type="NCBI Taxonomy" id="13715"/>
    <lineage>
        <taxon>Eukaryota</taxon>
        <taxon>Viridiplantae</taxon>
        <taxon>Streptophyta</taxon>
        <taxon>Embryophyta</taxon>
        <taxon>Tracheophyta</taxon>
        <taxon>Spermatophyta</taxon>
        <taxon>Magnoliopsida</taxon>
        <taxon>Trochodendrales</taxon>
        <taxon>Trochodendraceae</taxon>
        <taxon>Tetracentron</taxon>
    </lineage>
</organism>
<keyword evidence="8" id="KW-1185">Reference proteome</keyword>